<accession>A0ABZ2HPZ2</accession>
<name>A0ABZ2HPZ2_9RHOB</name>
<protein>
    <submittedName>
        <fullName evidence="1">Uncharacterized protein</fullName>
    </submittedName>
</protein>
<evidence type="ECO:0000313" key="2">
    <source>
        <dbReference type="Proteomes" id="UP001364156"/>
    </source>
</evidence>
<keyword evidence="2" id="KW-1185">Reference proteome</keyword>
<keyword evidence="1" id="KW-0614">Plasmid</keyword>
<gene>
    <name evidence="1" type="ORF">RZ517_18225</name>
</gene>
<geneLocation type="plasmid" evidence="1 2">
    <name>unnamed</name>
</geneLocation>
<dbReference type="Proteomes" id="UP001364156">
    <property type="component" value="Plasmid unnamed"/>
</dbReference>
<organism evidence="1 2">
    <name type="scientific">Roseovarius phycicola</name>
    <dbReference type="NCBI Taxonomy" id="3080976"/>
    <lineage>
        <taxon>Bacteria</taxon>
        <taxon>Pseudomonadati</taxon>
        <taxon>Pseudomonadota</taxon>
        <taxon>Alphaproteobacteria</taxon>
        <taxon>Rhodobacterales</taxon>
        <taxon>Roseobacteraceae</taxon>
        <taxon>Roseovarius</taxon>
    </lineage>
</organism>
<reference evidence="1 2" key="1">
    <citation type="submission" date="2023-10" db="EMBL/GenBank/DDBJ databases">
        <title>Roseovarius strain S88 nov., isolated from a marine algae.</title>
        <authorList>
            <person name="Lee M.W."/>
            <person name="Lee J.K."/>
            <person name="Kim J.M."/>
            <person name="Choi D.G."/>
            <person name="Baek J.H."/>
            <person name="Bayburt H."/>
            <person name="Jung J.J."/>
            <person name="Han D.M."/>
            <person name="Jeon C.O."/>
        </authorList>
    </citation>
    <scope>NUCLEOTIDE SEQUENCE [LARGE SCALE GENOMIC DNA]</scope>
    <source>
        <strain evidence="1 2">S88</strain>
        <plasmid evidence="1 2">unnamed</plasmid>
    </source>
</reference>
<evidence type="ECO:0000313" key="1">
    <source>
        <dbReference type="EMBL" id="WWR48422.1"/>
    </source>
</evidence>
<sequence length="184" mass="20006">MTKPNQRQALTAVRQIPGIQHAARILAFYGASRLDPNKSMTSPNDLGAASEHAGGRVLDEATKALLALSPTERLTAIDELMASKHGRYEPWLPKTPAKRFAEFVDSASSVRCSFEASLHTALLLAMRGKEVLFVSQNKDICDFAQSLAVLLECKLQVQLADPLARTDTTIFEAEVGFPLSDPSP</sequence>
<proteinExistence type="predicted"/>
<dbReference type="RefSeq" id="WP_338551226.1">
    <property type="nucleotide sequence ID" value="NZ_CP146070.1"/>
</dbReference>
<dbReference type="EMBL" id="CP146070">
    <property type="protein sequence ID" value="WWR48422.1"/>
    <property type="molecule type" value="Genomic_DNA"/>
</dbReference>